<reference evidence="6" key="2">
    <citation type="submission" date="2015-07" db="EMBL/GenBank/DDBJ databases">
        <title>Plasmids, circular viruses and viroids from rat gut.</title>
        <authorList>
            <person name="Jorgensen T.J."/>
            <person name="Hansen M.A."/>
            <person name="Xu Z."/>
            <person name="Tabak M.A."/>
            <person name="Sorensen S.J."/>
            <person name="Hansen L.H."/>
        </authorList>
    </citation>
    <scope>NUCLEOTIDE SEQUENCE</scope>
    <source>
        <strain evidence="6">RGFK1737</strain>
    </source>
</reference>
<evidence type="ECO:0000256" key="5">
    <source>
        <dbReference type="ARBA" id="ARBA00023295"/>
    </source>
</evidence>
<evidence type="ECO:0008006" key="7">
    <source>
        <dbReference type="Google" id="ProtNLM"/>
    </source>
</evidence>
<evidence type="ECO:0000256" key="2">
    <source>
        <dbReference type="ARBA" id="ARBA00022801"/>
    </source>
</evidence>
<keyword evidence="3" id="KW-1015">Disulfide bond</keyword>
<sequence>MNHLHLLGTDDPKAYKAFIPEHDLSRYDSGEGTQNSNSTKDAEWMRAFIIADRVKNVSITGKGTIDGRHVFNPDGEENMRGPHTIVVAEAENFMMDGVTVTRSANYAVLGYALENASFKNLHITEGWDGIHIRGGKNIRITDCLFETGDDSIAGGYWENMLIAGCGINTSCNGIRMIMPSDGVEVRDCRFFGPGNYPHRTSGEARRNNMLFGISLEPGAWGKASGDMKRIYLHDLTMENLSSAISTSVREGSRGMDLTMENITATGLKGSTSPVVSWNDLGFESIIVKNCSFTH</sequence>
<keyword evidence="5" id="KW-0326">Glycosidase</keyword>
<reference evidence="6" key="1">
    <citation type="submission" date="2015-06" db="EMBL/GenBank/DDBJ databases">
        <authorList>
            <person name="Joergensen T."/>
        </authorList>
    </citation>
    <scope>NUCLEOTIDE SEQUENCE</scope>
    <source>
        <strain evidence="6">RGFK1737</strain>
    </source>
</reference>
<evidence type="ECO:0000256" key="4">
    <source>
        <dbReference type="ARBA" id="ARBA00023180"/>
    </source>
</evidence>
<dbReference type="InterPro" id="IPR012334">
    <property type="entry name" value="Pectin_lyas_fold"/>
</dbReference>
<dbReference type="AlphaFoldDB" id="A0A0H5Q8S8"/>
<protein>
    <recommendedName>
        <fullName evidence="7">Right handed beta helix domain-containing protein</fullName>
    </recommendedName>
</protein>
<keyword evidence="4" id="KW-0325">Glycoprotein</keyword>
<evidence type="ECO:0000256" key="1">
    <source>
        <dbReference type="ARBA" id="ARBA00008834"/>
    </source>
</evidence>
<dbReference type="InterPro" id="IPR000743">
    <property type="entry name" value="Glyco_hydro_28"/>
</dbReference>
<keyword evidence="2" id="KW-0378">Hydrolase</keyword>
<dbReference type="GO" id="GO:0005975">
    <property type="term" value="P:carbohydrate metabolic process"/>
    <property type="evidence" value="ECO:0007669"/>
    <property type="project" value="InterPro"/>
</dbReference>
<dbReference type="PANTHER" id="PTHR31736">
    <property type="match status" value="1"/>
</dbReference>
<dbReference type="PANTHER" id="PTHR31736:SF19">
    <property type="entry name" value="PECTIN LYASE SUPERFAMILY PROTEIN-RELATED"/>
    <property type="match status" value="1"/>
</dbReference>
<comment type="similarity">
    <text evidence="1">Belongs to the glycosyl hydrolase 28 family.</text>
</comment>
<dbReference type="InterPro" id="IPR011050">
    <property type="entry name" value="Pectin_lyase_fold/virulence"/>
</dbReference>
<dbReference type="Gene3D" id="2.160.20.10">
    <property type="entry name" value="Single-stranded right-handed beta-helix, Pectin lyase-like"/>
    <property type="match status" value="1"/>
</dbReference>
<dbReference type="GO" id="GO:0046576">
    <property type="term" value="F:rhamnogalacturonan alpha-L-rhamnopyranosyl-(1-&gt;4)-alpha-D-galactopyranosyluronide lyase activity"/>
    <property type="evidence" value="ECO:0007669"/>
    <property type="project" value="UniProtKB-ARBA"/>
</dbReference>
<evidence type="ECO:0000313" key="6">
    <source>
        <dbReference type="EMBL" id="CRY97779.1"/>
    </source>
</evidence>
<dbReference type="SUPFAM" id="SSF51126">
    <property type="entry name" value="Pectin lyase-like"/>
    <property type="match status" value="1"/>
</dbReference>
<dbReference type="EMBL" id="LN854239">
    <property type="protein sequence ID" value="CRY97779.1"/>
    <property type="molecule type" value="Genomic_DNA"/>
</dbReference>
<proteinExistence type="inferred from homology"/>
<name>A0A0H5Q8S8_9ZZZZ</name>
<dbReference type="Pfam" id="PF00295">
    <property type="entry name" value="Glyco_hydro_28"/>
    <property type="match status" value="1"/>
</dbReference>
<accession>A0A0H5Q8S8</accession>
<dbReference type="GO" id="GO:0004650">
    <property type="term" value="F:polygalacturonase activity"/>
    <property type="evidence" value="ECO:0007669"/>
    <property type="project" value="InterPro"/>
</dbReference>
<organism evidence="6">
    <name type="scientific">uncultured prokaryote</name>
    <dbReference type="NCBI Taxonomy" id="198431"/>
    <lineage>
        <taxon>unclassified sequences</taxon>
        <taxon>environmental samples</taxon>
    </lineage>
</organism>
<evidence type="ECO:0000256" key="3">
    <source>
        <dbReference type="ARBA" id="ARBA00023157"/>
    </source>
</evidence>